<organism evidence="3 4">
    <name type="scientific">Radiobacillus deserti</name>
    <dbReference type="NCBI Taxonomy" id="2594883"/>
    <lineage>
        <taxon>Bacteria</taxon>
        <taxon>Bacillati</taxon>
        <taxon>Bacillota</taxon>
        <taxon>Bacilli</taxon>
        <taxon>Bacillales</taxon>
        <taxon>Bacillaceae</taxon>
        <taxon>Radiobacillus</taxon>
    </lineage>
</organism>
<protein>
    <submittedName>
        <fullName evidence="3">Metallophosphoesterase family protein</fullName>
    </submittedName>
</protein>
<dbReference type="SUPFAM" id="SSF56300">
    <property type="entry name" value="Metallo-dependent phosphatases"/>
    <property type="match status" value="1"/>
</dbReference>
<keyword evidence="4" id="KW-1185">Reference proteome</keyword>
<dbReference type="InterPro" id="IPR024654">
    <property type="entry name" value="Calcineurin-like_PHP_lpxH"/>
</dbReference>
<dbReference type="Proteomes" id="UP000315215">
    <property type="component" value="Chromosome"/>
</dbReference>
<gene>
    <name evidence="3" type="ORF">FN924_01095</name>
</gene>
<proteinExistence type="inferred from homology"/>
<evidence type="ECO:0000313" key="4">
    <source>
        <dbReference type="Proteomes" id="UP000315215"/>
    </source>
</evidence>
<feature type="domain" description="Calcineurin-like phosphoesterase" evidence="2">
    <location>
        <begin position="9"/>
        <end position="168"/>
    </location>
</feature>
<accession>A0A516KBY7</accession>
<name>A0A516KBY7_9BACI</name>
<evidence type="ECO:0000313" key="3">
    <source>
        <dbReference type="EMBL" id="QDP38933.1"/>
    </source>
</evidence>
<evidence type="ECO:0000259" key="2">
    <source>
        <dbReference type="Pfam" id="PF12850"/>
    </source>
</evidence>
<evidence type="ECO:0000256" key="1">
    <source>
        <dbReference type="ARBA" id="ARBA00008950"/>
    </source>
</evidence>
<dbReference type="InterPro" id="IPR029052">
    <property type="entry name" value="Metallo-depent_PP-like"/>
</dbReference>
<dbReference type="AlphaFoldDB" id="A0A516KBY7"/>
<comment type="similarity">
    <text evidence="1">Belongs to the metallophosphoesterase superfamily. YfcE family.</text>
</comment>
<reference evidence="3 4" key="1">
    <citation type="submission" date="2019-07" db="EMBL/GenBank/DDBJ databases">
        <authorList>
            <person name="Li J."/>
        </authorList>
    </citation>
    <scope>NUCLEOTIDE SEQUENCE [LARGE SCALE GENOMIC DNA]</scope>
    <source>
        <strain evidence="3 4">TKL69</strain>
    </source>
</reference>
<dbReference type="Gene3D" id="3.60.21.10">
    <property type="match status" value="1"/>
</dbReference>
<sequence>MIGIGPFSNEVLDVLFERNNVKMITGNHDESVLALLNNEPYPESRINVKPHHEWIAARLKKEHISNLENLPRILNPTIHEHNLHLIHYPMKQSFNEDHISEDPFDLTGMPSQKNFSVIDGISIFSLVCFGHDHSTHHFICNNKTFFNPGSLGCFNEPFARYGIIDINKNGFNVMPQYVPYELNFYVSELSKTSIPRKEIILNIYR</sequence>
<dbReference type="EMBL" id="CP041666">
    <property type="protein sequence ID" value="QDP38933.1"/>
    <property type="molecule type" value="Genomic_DNA"/>
</dbReference>
<dbReference type="Pfam" id="PF12850">
    <property type="entry name" value="Metallophos_2"/>
    <property type="match status" value="1"/>
</dbReference>
<dbReference type="OrthoDB" id="9813918at2"/>
<dbReference type="KEGG" id="aqt:FN924_01095"/>